<proteinExistence type="predicted"/>
<keyword evidence="2" id="KW-1185">Reference proteome</keyword>
<evidence type="ECO:0000313" key="2">
    <source>
        <dbReference type="Proteomes" id="UP000230423"/>
    </source>
</evidence>
<sequence>MVKNEANSSWTVEEVMKIYGSETKTEAKASKAVSSLVIPAGCSPYFVRRSASCANPFRKPEIKAPASQPCTAPSSLLSGFTDAVTAVNAADHLTLALPSPC</sequence>
<protein>
    <submittedName>
        <fullName evidence="1">Uncharacterized protein</fullName>
    </submittedName>
</protein>
<dbReference type="OrthoDB" id="10563921at2759"/>
<dbReference type="AlphaFoldDB" id="A0A2G9TT25"/>
<gene>
    <name evidence="1" type="ORF">TELCIR_17324</name>
</gene>
<dbReference type="Proteomes" id="UP000230423">
    <property type="component" value="Unassembled WGS sequence"/>
</dbReference>
<dbReference type="EMBL" id="KZ354104">
    <property type="protein sequence ID" value="PIO61161.1"/>
    <property type="molecule type" value="Genomic_DNA"/>
</dbReference>
<accession>A0A2G9TT25</accession>
<name>A0A2G9TT25_TELCI</name>
<evidence type="ECO:0000313" key="1">
    <source>
        <dbReference type="EMBL" id="PIO61161.1"/>
    </source>
</evidence>
<organism evidence="1 2">
    <name type="scientific">Teladorsagia circumcincta</name>
    <name type="common">Brown stomach worm</name>
    <name type="synonym">Ostertagia circumcincta</name>
    <dbReference type="NCBI Taxonomy" id="45464"/>
    <lineage>
        <taxon>Eukaryota</taxon>
        <taxon>Metazoa</taxon>
        <taxon>Ecdysozoa</taxon>
        <taxon>Nematoda</taxon>
        <taxon>Chromadorea</taxon>
        <taxon>Rhabditida</taxon>
        <taxon>Rhabditina</taxon>
        <taxon>Rhabditomorpha</taxon>
        <taxon>Strongyloidea</taxon>
        <taxon>Trichostrongylidae</taxon>
        <taxon>Teladorsagia</taxon>
    </lineage>
</organism>
<reference evidence="1 2" key="1">
    <citation type="submission" date="2015-09" db="EMBL/GenBank/DDBJ databases">
        <title>Draft genome of the parasitic nematode Teladorsagia circumcincta isolate WARC Sus (inbred).</title>
        <authorList>
            <person name="Mitreva M."/>
        </authorList>
    </citation>
    <scope>NUCLEOTIDE SEQUENCE [LARGE SCALE GENOMIC DNA]</scope>
    <source>
        <strain evidence="1 2">S</strain>
    </source>
</reference>